<organism evidence="1 2">
    <name type="scientific">Roseivivax halodurans JCM 10272</name>
    <dbReference type="NCBI Taxonomy" id="1449350"/>
    <lineage>
        <taxon>Bacteria</taxon>
        <taxon>Pseudomonadati</taxon>
        <taxon>Pseudomonadota</taxon>
        <taxon>Alphaproteobacteria</taxon>
        <taxon>Rhodobacterales</taxon>
        <taxon>Roseobacteraceae</taxon>
        <taxon>Roseivivax</taxon>
    </lineage>
</organism>
<accession>X7E8G6</accession>
<evidence type="ECO:0000313" key="1">
    <source>
        <dbReference type="EMBL" id="ETX11423.1"/>
    </source>
</evidence>
<proteinExistence type="predicted"/>
<name>X7E8G6_9RHOB</name>
<evidence type="ECO:0000313" key="2">
    <source>
        <dbReference type="Proteomes" id="UP000022447"/>
    </source>
</evidence>
<protein>
    <submittedName>
        <fullName evidence="1">Uncharacterized protein</fullName>
    </submittedName>
</protein>
<dbReference type="EMBL" id="JALZ01000073">
    <property type="protein sequence ID" value="ETX11423.1"/>
    <property type="molecule type" value="Genomic_DNA"/>
</dbReference>
<comment type="caution">
    <text evidence="1">The sequence shown here is derived from an EMBL/GenBank/DDBJ whole genome shotgun (WGS) entry which is preliminary data.</text>
</comment>
<gene>
    <name evidence="1" type="ORF">OCH239_20175</name>
</gene>
<sequence length="83" mass="9723">MVSNLVLAPQYEQGISFHSSTCQTGSRNDRWHTKFQLWCDEAVLLAFRKMLAFRRAVRALTVFFFRKILLPDALCRADWRTGE</sequence>
<dbReference type="AlphaFoldDB" id="X7E8G6"/>
<dbReference type="Proteomes" id="UP000022447">
    <property type="component" value="Unassembled WGS sequence"/>
</dbReference>
<reference evidence="1 2" key="1">
    <citation type="submission" date="2014-01" db="EMBL/GenBank/DDBJ databases">
        <title>Roseivivax halodurans JCM 10272 Genome Sequencing.</title>
        <authorList>
            <person name="Lai Q."/>
            <person name="Li G."/>
            <person name="Shao Z."/>
        </authorList>
    </citation>
    <scope>NUCLEOTIDE SEQUENCE [LARGE SCALE GENOMIC DNA]</scope>
    <source>
        <strain evidence="1 2">JCM 10272</strain>
    </source>
</reference>
<keyword evidence="2" id="KW-1185">Reference proteome</keyword>